<dbReference type="EMBL" id="BAAAHH010000019">
    <property type="protein sequence ID" value="GAA0957507.1"/>
    <property type="molecule type" value="Genomic_DNA"/>
</dbReference>
<evidence type="ECO:0000313" key="4">
    <source>
        <dbReference type="Proteomes" id="UP001500665"/>
    </source>
</evidence>
<evidence type="ECO:0000256" key="1">
    <source>
        <dbReference type="SAM" id="MobiDB-lite"/>
    </source>
</evidence>
<organism evidence="3 4">
    <name type="scientific">Actinocorallia libanotica</name>
    <dbReference type="NCBI Taxonomy" id="46162"/>
    <lineage>
        <taxon>Bacteria</taxon>
        <taxon>Bacillati</taxon>
        <taxon>Actinomycetota</taxon>
        <taxon>Actinomycetes</taxon>
        <taxon>Streptosporangiales</taxon>
        <taxon>Thermomonosporaceae</taxon>
        <taxon>Actinocorallia</taxon>
    </lineage>
</organism>
<proteinExistence type="predicted"/>
<protein>
    <recommendedName>
        <fullName evidence="2">DUF8094 domain-containing protein</fullName>
    </recommendedName>
</protein>
<feature type="region of interest" description="Disordered" evidence="1">
    <location>
        <begin position="301"/>
        <end position="346"/>
    </location>
</feature>
<reference evidence="3 4" key="1">
    <citation type="journal article" date="2019" name="Int. J. Syst. Evol. Microbiol.">
        <title>The Global Catalogue of Microorganisms (GCM) 10K type strain sequencing project: providing services to taxonomists for standard genome sequencing and annotation.</title>
        <authorList>
            <consortium name="The Broad Institute Genomics Platform"/>
            <consortium name="The Broad Institute Genome Sequencing Center for Infectious Disease"/>
            <person name="Wu L."/>
            <person name="Ma J."/>
        </authorList>
    </citation>
    <scope>NUCLEOTIDE SEQUENCE [LARGE SCALE GENOMIC DNA]</scope>
    <source>
        <strain evidence="3 4">JCM 10696</strain>
    </source>
</reference>
<feature type="compositionally biased region" description="Basic and acidic residues" evidence="1">
    <location>
        <begin position="307"/>
        <end position="330"/>
    </location>
</feature>
<dbReference type="Proteomes" id="UP001500665">
    <property type="component" value="Unassembled WGS sequence"/>
</dbReference>
<dbReference type="InterPro" id="IPR058407">
    <property type="entry name" value="DUF8094"/>
</dbReference>
<accession>A0ABN1RHT0</accession>
<evidence type="ECO:0000313" key="3">
    <source>
        <dbReference type="EMBL" id="GAA0957507.1"/>
    </source>
</evidence>
<feature type="domain" description="DUF8094" evidence="2">
    <location>
        <begin position="38"/>
        <end position="305"/>
    </location>
</feature>
<name>A0ABN1RHT0_9ACTN</name>
<evidence type="ECO:0000259" key="2">
    <source>
        <dbReference type="Pfam" id="PF26366"/>
    </source>
</evidence>
<keyword evidence="4" id="KW-1185">Reference proteome</keyword>
<gene>
    <name evidence="3" type="ORF">GCM10009550_45000</name>
</gene>
<sequence length="346" mass="36929">MAAVLPLLLLGAGCSAERERPRAARPVAIATTSSDVPLTPRSAARAFALWTVNDDLARASGDERLALAWAVDSQRAVTAAEYRRAAADGAQVARHAYGRPALWVPRLDGYPQWFVAAAPRGRETALMAFTKPSPEQRWRLSLLTVLDRGVKPPKVEVDADGYATALPTEDQSVLIAPSLVAPPQAAVAEDGPGSYSARVLKAGPYTTGYYAEKEKAAKKAAKDGLEYASTFTATSQPVFPLRTEDGGCLVLYSLTRDVSLTREKDGPLDVPGDADHLAAGKPTGRELHVFSSLRFAALVPARNSKPAKNDKPDKVSGSDKSEKQEKERPKVTVIAEDGAATRIESS</sequence>
<comment type="caution">
    <text evidence="3">The sequence shown here is derived from an EMBL/GenBank/DDBJ whole genome shotgun (WGS) entry which is preliminary data.</text>
</comment>
<dbReference type="Pfam" id="PF26366">
    <property type="entry name" value="DUF8094"/>
    <property type="match status" value="1"/>
</dbReference>